<protein>
    <recommendedName>
        <fullName evidence="3">XRE family transcriptional regulator</fullName>
    </recommendedName>
</protein>
<geneLocation type="plasmid" evidence="1 2">
    <name>unnamed</name>
</geneLocation>
<name>A0A2K8MQA5_9SPHN</name>
<gene>
    <name evidence="1" type="ORF">CVN68_22305</name>
</gene>
<organism evidence="1 2">
    <name type="scientific">Sphingomonas psychrotolerans</name>
    <dbReference type="NCBI Taxonomy" id="1327635"/>
    <lineage>
        <taxon>Bacteria</taxon>
        <taxon>Pseudomonadati</taxon>
        <taxon>Pseudomonadota</taxon>
        <taxon>Alphaproteobacteria</taxon>
        <taxon>Sphingomonadales</taxon>
        <taxon>Sphingomonadaceae</taxon>
        <taxon>Sphingomonas</taxon>
    </lineage>
</organism>
<dbReference type="Proteomes" id="UP000229081">
    <property type="component" value="Plasmid unnamed"/>
</dbReference>
<accession>A0A2K8MQA5</accession>
<dbReference type="OrthoDB" id="7471064at2"/>
<keyword evidence="1" id="KW-0614">Plasmid</keyword>
<proteinExistence type="predicted"/>
<evidence type="ECO:0000313" key="1">
    <source>
        <dbReference type="EMBL" id="ATY34956.1"/>
    </source>
</evidence>
<keyword evidence="2" id="KW-1185">Reference proteome</keyword>
<evidence type="ECO:0008006" key="3">
    <source>
        <dbReference type="Google" id="ProtNLM"/>
    </source>
</evidence>
<sequence>MAEQNVGQRKLALKSGISKTRLGLLLHSDPGKRATMSLIEFQQILDSLGINIVQAIIAVETFQDQALFHDERFSTSLAMLTELFKGLPGMLVSALDEIEGMDGTEVRKEWAGPLRQAVIEKLVKEVTAVMARREHLTQISNLGL</sequence>
<dbReference type="AlphaFoldDB" id="A0A2K8MQA5"/>
<reference evidence="1 2" key="1">
    <citation type="submission" date="2017-11" db="EMBL/GenBank/DDBJ databases">
        <title>Complete genome sequence of Sphingomonas sp. Strain Cra20, a psychrotolerant potential plant growth promoting rhizobacteria.</title>
        <authorList>
            <person name="Luo Y."/>
        </authorList>
    </citation>
    <scope>NUCLEOTIDE SEQUENCE [LARGE SCALE GENOMIC DNA]</scope>
    <source>
        <strain evidence="1 2">Cra20</strain>
        <plasmid evidence="1 2">unnamed</plasmid>
    </source>
</reference>
<evidence type="ECO:0000313" key="2">
    <source>
        <dbReference type="Proteomes" id="UP000229081"/>
    </source>
</evidence>
<dbReference type="EMBL" id="CP024924">
    <property type="protein sequence ID" value="ATY34956.1"/>
    <property type="molecule type" value="Genomic_DNA"/>
</dbReference>
<dbReference type="KEGG" id="sphc:CVN68_22305"/>